<comment type="caution">
    <text evidence="1">The sequence shown here is derived from an EMBL/GenBank/DDBJ whole genome shotgun (WGS) entry which is preliminary data.</text>
</comment>
<dbReference type="InterPro" id="IPR021667">
    <property type="entry name" value="HapK"/>
</dbReference>
<protein>
    <recommendedName>
        <fullName evidence="3">REDY-like protein HapK</fullName>
    </recommendedName>
</protein>
<dbReference type="Pfam" id="PF11639">
    <property type="entry name" value="HapK"/>
    <property type="match status" value="1"/>
</dbReference>
<reference evidence="1" key="1">
    <citation type="journal article" date="2014" name="Int. J. Syst. Evol. Microbiol.">
        <title>Complete genome of a new Firmicutes species belonging to the dominant human colonic microbiota ('Ruminococcus bicirculans') reveals two chromosomes and a selective capacity to utilize plant glucans.</title>
        <authorList>
            <consortium name="NISC Comparative Sequencing Program"/>
            <person name="Wegmann U."/>
            <person name="Louis P."/>
            <person name="Goesmann A."/>
            <person name="Henrissat B."/>
            <person name="Duncan S.H."/>
            <person name="Flint H.J."/>
        </authorList>
    </citation>
    <scope>NUCLEOTIDE SEQUENCE</scope>
    <source>
        <strain evidence="1">NBRC 108219</strain>
    </source>
</reference>
<accession>A0ABQ5V637</accession>
<evidence type="ECO:0008006" key="3">
    <source>
        <dbReference type="Google" id="ProtNLM"/>
    </source>
</evidence>
<dbReference type="RefSeq" id="WP_284387940.1">
    <property type="nucleotide sequence ID" value="NZ_BSNK01000001.1"/>
</dbReference>
<evidence type="ECO:0000313" key="1">
    <source>
        <dbReference type="EMBL" id="GLQ22991.1"/>
    </source>
</evidence>
<keyword evidence="2" id="KW-1185">Reference proteome</keyword>
<evidence type="ECO:0000313" key="2">
    <source>
        <dbReference type="Proteomes" id="UP001161391"/>
    </source>
</evidence>
<organism evidence="1 2">
    <name type="scientific">Algimonas ampicilliniresistens</name>
    <dbReference type="NCBI Taxonomy" id="1298735"/>
    <lineage>
        <taxon>Bacteria</taxon>
        <taxon>Pseudomonadati</taxon>
        <taxon>Pseudomonadota</taxon>
        <taxon>Alphaproteobacteria</taxon>
        <taxon>Maricaulales</taxon>
        <taxon>Robiginitomaculaceae</taxon>
        <taxon>Algimonas</taxon>
    </lineage>
</organism>
<proteinExistence type="predicted"/>
<dbReference type="Gene3D" id="3.30.70.100">
    <property type="match status" value="1"/>
</dbReference>
<dbReference type="EMBL" id="BSNK01000001">
    <property type="protein sequence ID" value="GLQ22991.1"/>
    <property type="molecule type" value="Genomic_DNA"/>
</dbReference>
<sequence>MGQRIIVLFNLQDGKSKDDYEQWARTKDIPAVNKLESIDGFDVFRAESLLFSDAQSPYEYIEILDINDMDKFGEEASQEHMQAIAATFQSEIAKDLVFINVSQL</sequence>
<reference evidence="1" key="2">
    <citation type="submission" date="2023-01" db="EMBL/GenBank/DDBJ databases">
        <title>Draft genome sequence of Algimonas ampicilliniresistens strain NBRC 108219.</title>
        <authorList>
            <person name="Sun Q."/>
            <person name="Mori K."/>
        </authorList>
    </citation>
    <scope>NUCLEOTIDE SEQUENCE</scope>
    <source>
        <strain evidence="1">NBRC 108219</strain>
    </source>
</reference>
<dbReference type="Proteomes" id="UP001161391">
    <property type="component" value="Unassembled WGS sequence"/>
</dbReference>
<gene>
    <name evidence="1" type="ORF">GCM10007853_08650</name>
</gene>
<name>A0ABQ5V637_9PROT</name>